<evidence type="ECO:0008006" key="3">
    <source>
        <dbReference type="Google" id="ProtNLM"/>
    </source>
</evidence>
<evidence type="ECO:0000313" key="1">
    <source>
        <dbReference type="EMBL" id="SFH42361.1"/>
    </source>
</evidence>
<accession>A0ABY1EC96</accession>
<comment type="caution">
    <text evidence="1">The sequence shown here is derived from an EMBL/GenBank/DDBJ whole genome shotgun (WGS) entry which is preliminary data.</text>
</comment>
<dbReference type="EMBL" id="FOPW01000005">
    <property type="protein sequence ID" value="SFH42361.1"/>
    <property type="molecule type" value="Genomic_DNA"/>
</dbReference>
<proteinExistence type="predicted"/>
<reference evidence="1 2" key="1">
    <citation type="submission" date="2016-10" db="EMBL/GenBank/DDBJ databases">
        <authorList>
            <person name="Varghese N."/>
            <person name="Submissions S."/>
        </authorList>
    </citation>
    <scope>NUCLEOTIDE SEQUENCE [LARGE SCALE GENOMIC DNA]</scope>
    <source>
        <strain evidence="1 2">GMCC 1.11211</strain>
    </source>
</reference>
<dbReference type="Proteomes" id="UP000199681">
    <property type="component" value="Unassembled WGS sequence"/>
</dbReference>
<sequence length="54" mass="5747">MANADFIRQVTGRDLGQVADLKVALCGIEQSFSGGGSTERSSAYVIDHTRMIAC</sequence>
<organism evidence="1 2">
    <name type="scientific">Cryobacterium levicorallinum</name>
    <dbReference type="NCBI Taxonomy" id="995038"/>
    <lineage>
        <taxon>Bacteria</taxon>
        <taxon>Bacillati</taxon>
        <taxon>Actinomycetota</taxon>
        <taxon>Actinomycetes</taxon>
        <taxon>Micrococcales</taxon>
        <taxon>Microbacteriaceae</taxon>
        <taxon>Cryobacterium</taxon>
    </lineage>
</organism>
<name>A0ABY1EC96_9MICO</name>
<gene>
    <name evidence="1" type="ORF">SAMN05216274_10511</name>
</gene>
<protein>
    <recommendedName>
        <fullName evidence="3">GNAT family N-acetyltransferase</fullName>
    </recommendedName>
</protein>
<evidence type="ECO:0000313" key="2">
    <source>
        <dbReference type="Proteomes" id="UP000199681"/>
    </source>
</evidence>
<keyword evidence="2" id="KW-1185">Reference proteome</keyword>